<protein>
    <recommendedName>
        <fullName evidence="1">dATP/dGTP diphosphohydrolase N-terminal domain-containing protein</fullName>
    </recommendedName>
</protein>
<keyword evidence="3" id="KW-1185">Reference proteome</keyword>
<evidence type="ECO:0000313" key="3">
    <source>
        <dbReference type="Proteomes" id="UP000258927"/>
    </source>
</evidence>
<organism evidence="2 3">
    <name type="scientific">Maritalea myrionectae</name>
    <dbReference type="NCBI Taxonomy" id="454601"/>
    <lineage>
        <taxon>Bacteria</taxon>
        <taxon>Pseudomonadati</taxon>
        <taxon>Pseudomonadota</taxon>
        <taxon>Alphaproteobacteria</taxon>
        <taxon>Hyphomicrobiales</taxon>
        <taxon>Devosiaceae</taxon>
        <taxon>Maritalea</taxon>
    </lineage>
</organism>
<gene>
    <name evidence="2" type="ORF">MXMO3_01732</name>
</gene>
<evidence type="ECO:0000259" key="1">
    <source>
        <dbReference type="Pfam" id="PF18909"/>
    </source>
</evidence>
<feature type="domain" description="dATP/dGTP diphosphohydrolase N-terminal" evidence="1">
    <location>
        <begin position="3"/>
        <end position="109"/>
    </location>
</feature>
<dbReference type="RefSeq" id="WP_117395598.1">
    <property type="nucleotide sequence ID" value="NZ_CP021330.1"/>
</dbReference>
<evidence type="ECO:0000313" key="2">
    <source>
        <dbReference type="EMBL" id="AVX04258.1"/>
    </source>
</evidence>
<reference evidence="2 3" key="1">
    <citation type="submission" date="2017-05" db="EMBL/GenBank/DDBJ databases">
        <title>Genome Analysis of Maritalea myrionectae HL2708#5.</title>
        <authorList>
            <consortium name="Cotde Inc.-PKNU"/>
            <person name="Jang D."/>
            <person name="Oh H.-M."/>
        </authorList>
    </citation>
    <scope>NUCLEOTIDE SEQUENCE [LARGE SCALE GENOMIC DNA]</scope>
    <source>
        <strain evidence="2 3">HL2708#5</strain>
    </source>
</reference>
<name>A0A2R4MDZ1_9HYPH</name>
<sequence>MSEGRKDDGGKPRMDLLPPELLFGVSQVLGFGAEKYAARNWEQGMSWGRVFGALMRHMWAWWAGKGPTTRSFLFGDVDAETGYSHLWHAGCCIAFLIAYEERGIGEDDRLGD</sequence>
<dbReference type="KEGG" id="mmyr:MXMO3_01732"/>
<dbReference type="Proteomes" id="UP000258927">
    <property type="component" value="Chromosome"/>
</dbReference>
<dbReference type="Pfam" id="PF18909">
    <property type="entry name" value="dGTP_diPhyd_N"/>
    <property type="match status" value="1"/>
</dbReference>
<dbReference type="AlphaFoldDB" id="A0A2R4MDZ1"/>
<dbReference type="EMBL" id="CP021330">
    <property type="protein sequence ID" value="AVX04258.1"/>
    <property type="molecule type" value="Genomic_DNA"/>
</dbReference>
<dbReference type="InterPro" id="IPR044038">
    <property type="entry name" value="dATP/dGTP_diPOhydrolase_N"/>
</dbReference>
<accession>A0A2R4MDZ1</accession>
<proteinExistence type="predicted"/>